<evidence type="ECO:0000259" key="6">
    <source>
        <dbReference type="PROSITE" id="PS50054"/>
    </source>
</evidence>
<dbReference type="PROSITE" id="PS50056">
    <property type="entry name" value="TYR_PHOSPHATASE_2"/>
    <property type="match status" value="1"/>
</dbReference>
<dbReference type="Gene3D" id="3.90.190.10">
    <property type="entry name" value="Protein tyrosine phosphatase superfamily"/>
    <property type="match status" value="1"/>
</dbReference>
<dbReference type="GO" id="GO:0043409">
    <property type="term" value="P:negative regulation of MAPK cascade"/>
    <property type="evidence" value="ECO:0007669"/>
    <property type="project" value="TreeGrafter"/>
</dbReference>
<dbReference type="GeneID" id="14884526"/>
<dbReference type="GO" id="GO:0008330">
    <property type="term" value="F:protein tyrosine/threonine phosphatase activity"/>
    <property type="evidence" value="ECO:0007669"/>
    <property type="project" value="TreeGrafter"/>
</dbReference>
<dbReference type="InterPro" id="IPR016130">
    <property type="entry name" value="Tyr_Pase_AS"/>
</dbReference>
<dbReference type="AlphaFoldDB" id="A0A0A1U2B9"/>
<evidence type="ECO:0000256" key="5">
    <source>
        <dbReference type="ARBA" id="ARBA00047761"/>
    </source>
</evidence>
<reference evidence="8 9" key="1">
    <citation type="submission" date="2012-10" db="EMBL/GenBank/DDBJ databases">
        <authorList>
            <person name="Zafar N."/>
            <person name="Inman J."/>
            <person name="Hall N."/>
            <person name="Lorenzi H."/>
            <person name="Caler E."/>
        </authorList>
    </citation>
    <scope>NUCLEOTIDE SEQUENCE [LARGE SCALE GENOMIC DNA]</scope>
    <source>
        <strain evidence="8 9">IP1</strain>
    </source>
</reference>
<proteinExistence type="inferred from homology"/>
<gene>
    <name evidence="8" type="ORF">EIN_409820</name>
</gene>
<dbReference type="InterPro" id="IPR029021">
    <property type="entry name" value="Prot-tyrosine_phosphatase-like"/>
</dbReference>
<keyword evidence="4" id="KW-0904">Protein phosphatase</keyword>
<evidence type="ECO:0000313" key="9">
    <source>
        <dbReference type="Proteomes" id="UP000014680"/>
    </source>
</evidence>
<evidence type="ECO:0000256" key="1">
    <source>
        <dbReference type="ARBA" id="ARBA00008601"/>
    </source>
</evidence>
<dbReference type="SUPFAM" id="SSF52799">
    <property type="entry name" value="(Phosphotyrosine protein) phosphatases II"/>
    <property type="match status" value="1"/>
</dbReference>
<dbReference type="Pfam" id="PF00782">
    <property type="entry name" value="DSPc"/>
    <property type="match status" value="1"/>
</dbReference>
<feature type="domain" description="Tyrosine-protein phosphatase" evidence="6">
    <location>
        <begin position="6"/>
        <end position="144"/>
    </location>
</feature>
<dbReference type="RefSeq" id="XP_004185009.1">
    <property type="nucleotide sequence ID" value="XM_004184961.1"/>
</dbReference>
<evidence type="ECO:0000256" key="3">
    <source>
        <dbReference type="ARBA" id="ARBA00022801"/>
    </source>
</evidence>
<dbReference type="PANTHER" id="PTHR10159:SF519">
    <property type="entry name" value="DUAL SPECIFICITY PROTEIN PHOSPHATASE MPK3"/>
    <property type="match status" value="1"/>
</dbReference>
<comment type="similarity">
    <text evidence="1">Belongs to the protein-tyrosine phosphatase family. Non-receptor class dual specificity subfamily.</text>
</comment>
<dbReference type="GO" id="GO:0033550">
    <property type="term" value="F:MAP kinase tyrosine phosphatase activity"/>
    <property type="evidence" value="ECO:0007669"/>
    <property type="project" value="TreeGrafter"/>
</dbReference>
<dbReference type="CDD" id="cd14498">
    <property type="entry name" value="DSP"/>
    <property type="match status" value="1"/>
</dbReference>
<evidence type="ECO:0000259" key="7">
    <source>
        <dbReference type="PROSITE" id="PS50056"/>
    </source>
</evidence>
<dbReference type="GO" id="GO:0017017">
    <property type="term" value="F:MAP kinase tyrosine/serine/threonine phosphatase activity"/>
    <property type="evidence" value="ECO:0007669"/>
    <property type="project" value="TreeGrafter"/>
</dbReference>
<dbReference type="PANTHER" id="PTHR10159">
    <property type="entry name" value="DUAL SPECIFICITY PROTEIN PHOSPHATASE"/>
    <property type="match status" value="1"/>
</dbReference>
<dbReference type="InterPro" id="IPR000340">
    <property type="entry name" value="Dual-sp_phosphatase_cat-dom"/>
</dbReference>
<dbReference type="KEGG" id="eiv:EIN_409820"/>
<evidence type="ECO:0000256" key="2">
    <source>
        <dbReference type="ARBA" id="ARBA00013064"/>
    </source>
</evidence>
<dbReference type="OrthoDB" id="10252009at2759"/>
<dbReference type="SMART" id="SM00195">
    <property type="entry name" value="DSPc"/>
    <property type="match status" value="1"/>
</dbReference>
<dbReference type="EC" id="3.1.3.48" evidence="2"/>
<sequence>MEDWTLISEVIPSKLYLGSLEAAESAELLERYKIKSVVSIIEVEPKIPGCIKSRKWLCVEDLEDTDLLSQFDSINTFIDKTEKSVLVHCQMGVSRSATLVIAYLIKTGMTFEEAYNHVMKVRPLIAPNNGFIQQLMHYSFKVQPKNKERTQCFLADHWLCPGLDKNDWDVKKKVGFMEQLDSVDFSFGYLLL</sequence>
<dbReference type="InterPro" id="IPR020422">
    <property type="entry name" value="TYR_PHOSPHATASE_DUAL_dom"/>
</dbReference>
<evidence type="ECO:0000313" key="8">
    <source>
        <dbReference type="EMBL" id="ELP85663.1"/>
    </source>
</evidence>
<keyword evidence="3 8" id="KW-0378">Hydrolase</keyword>
<name>A0A0A1U2B9_ENTIV</name>
<evidence type="ECO:0000256" key="4">
    <source>
        <dbReference type="ARBA" id="ARBA00022912"/>
    </source>
</evidence>
<dbReference type="InterPro" id="IPR000387">
    <property type="entry name" value="Tyr_Pase_dom"/>
</dbReference>
<dbReference type="GO" id="GO:0005737">
    <property type="term" value="C:cytoplasm"/>
    <property type="evidence" value="ECO:0007669"/>
    <property type="project" value="TreeGrafter"/>
</dbReference>
<comment type="catalytic activity">
    <reaction evidence="5">
        <text>O-phospho-L-seryl-[protein] + H2O = L-seryl-[protein] + phosphate</text>
        <dbReference type="Rhea" id="RHEA:20629"/>
        <dbReference type="Rhea" id="RHEA-COMP:9863"/>
        <dbReference type="Rhea" id="RHEA-COMP:11604"/>
        <dbReference type="ChEBI" id="CHEBI:15377"/>
        <dbReference type="ChEBI" id="CHEBI:29999"/>
        <dbReference type="ChEBI" id="CHEBI:43474"/>
        <dbReference type="ChEBI" id="CHEBI:83421"/>
        <dbReference type="EC" id="3.1.3.16"/>
    </reaction>
</comment>
<keyword evidence="9" id="KW-1185">Reference proteome</keyword>
<organism evidence="8 9">
    <name type="scientific">Entamoeba invadens IP1</name>
    <dbReference type="NCBI Taxonomy" id="370355"/>
    <lineage>
        <taxon>Eukaryota</taxon>
        <taxon>Amoebozoa</taxon>
        <taxon>Evosea</taxon>
        <taxon>Archamoebae</taxon>
        <taxon>Mastigamoebida</taxon>
        <taxon>Entamoebidae</taxon>
        <taxon>Entamoeba</taxon>
    </lineage>
</organism>
<feature type="domain" description="Tyrosine specific protein phosphatases" evidence="7">
    <location>
        <begin position="65"/>
        <end position="123"/>
    </location>
</feature>
<dbReference type="EMBL" id="KB207048">
    <property type="protein sequence ID" value="ELP85663.1"/>
    <property type="molecule type" value="Genomic_DNA"/>
</dbReference>
<dbReference type="VEuPathDB" id="AmoebaDB:EIN_409820"/>
<dbReference type="PROSITE" id="PS00383">
    <property type="entry name" value="TYR_PHOSPHATASE_1"/>
    <property type="match status" value="1"/>
</dbReference>
<dbReference type="Proteomes" id="UP000014680">
    <property type="component" value="Unassembled WGS sequence"/>
</dbReference>
<protein>
    <recommendedName>
        <fullName evidence="2">protein-tyrosine-phosphatase</fullName>
        <ecNumber evidence="2">3.1.3.48</ecNumber>
    </recommendedName>
</protein>
<accession>A0A0A1U2B9</accession>
<dbReference type="GO" id="GO:0004722">
    <property type="term" value="F:protein serine/threonine phosphatase activity"/>
    <property type="evidence" value="ECO:0007669"/>
    <property type="project" value="UniProtKB-EC"/>
</dbReference>
<dbReference type="PROSITE" id="PS50054">
    <property type="entry name" value="TYR_PHOSPHATASE_DUAL"/>
    <property type="match status" value="1"/>
</dbReference>